<dbReference type="Pfam" id="PF01381">
    <property type="entry name" value="HTH_3"/>
    <property type="match status" value="1"/>
</dbReference>
<dbReference type="Gene3D" id="1.10.260.40">
    <property type="entry name" value="lambda repressor-like DNA-binding domains"/>
    <property type="match status" value="1"/>
</dbReference>
<dbReference type="GO" id="GO:0003677">
    <property type="term" value="F:DNA binding"/>
    <property type="evidence" value="ECO:0007669"/>
    <property type="project" value="UniProtKB-KW"/>
</dbReference>
<reference evidence="3" key="1">
    <citation type="journal article" date="2021" name="Proc. Natl. Acad. Sci. U.S.A.">
        <title>A Catalog of Tens of Thousands of Viruses from Human Metagenomes Reveals Hidden Associations with Chronic Diseases.</title>
        <authorList>
            <person name="Tisza M.J."/>
            <person name="Buck C.B."/>
        </authorList>
    </citation>
    <scope>NUCLEOTIDE SEQUENCE</scope>
    <source>
        <strain evidence="3">CtvNP11</strain>
    </source>
</reference>
<dbReference type="EMBL" id="BK015403">
    <property type="protein sequence ID" value="DAE05083.1"/>
    <property type="molecule type" value="Genomic_DNA"/>
</dbReference>
<proteinExistence type="predicted"/>
<dbReference type="InterPro" id="IPR050807">
    <property type="entry name" value="TransReg_Diox_bact_type"/>
</dbReference>
<protein>
    <submittedName>
        <fullName evidence="3">Helix-turn-helix domain protein</fullName>
    </submittedName>
</protein>
<dbReference type="GO" id="GO:0003700">
    <property type="term" value="F:DNA-binding transcription factor activity"/>
    <property type="evidence" value="ECO:0007669"/>
    <property type="project" value="TreeGrafter"/>
</dbReference>
<dbReference type="InterPro" id="IPR010982">
    <property type="entry name" value="Lambda_DNA-bd_dom_sf"/>
</dbReference>
<keyword evidence="1" id="KW-0238">DNA-binding</keyword>
<dbReference type="PANTHER" id="PTHR46797:SF1">
    <property type="entry name" value="METHYLPHOSPHONATE SYNTHASE"/>
    <property type="match status" value="1"/>
</dbReference>
<sequence>MYFFRRNNGIALMRDDMEELLMALDYTALGQRISFFRTRKHITQEELADNLNLNRAYLAQIETAVRHPSIETVVNIANTLGVSVDDLLVDSLTHSVSTADTEVHRLLIDCNENEAEILTRNMKELKAILYSLGI</sequence>
<evidence type="ECO:0000256" key="1">
    <source>
        <dbReference type="ARBA" id="ARBA00023125"/>
    </source>
</evidence>
<evidence type="ECO:0000259" key="2">
    <source>
        <dbReference type="PROSITE" id="PS50943"/>
    </source>
</evidence>
<dbReference type="PROSITE" id="PS50943">
    <property type="entry name" value="HTH_CROC1"/>
    <property type="match status" value="1"/>
</dbReference>
<feature type="domain" description="HTH cro/C1-type" evidence="2">
    <location>
        <begin position="33"/>
        <end position="87"/>
    </location>
</feature>
<dbReference type="SUPFAM" id="SSF47413">
    <property type="entry name" value="lambda repressor-like DNA-binding domains"/>
    <property type="match status" value="1"/>
</dbReference>
<organism evidence="3">
    <name type="scientific">Siphoviridae sp. ctvNP11</name>
    <dbReference type="NCBI Taxonomy" id="2825721"/>
    <lineage>
        <taxon>Viruses</taxon>
        <taxon>Duplodnaviria</taxon>
        <taxon>Heunggongvirae</taxon>
        <taxon>Uroviricota</taxon>
        <taxon>Caudoviricetes</taxon>
    </lineage>
</organism>
<dbReference type="PANTHER" id="PTHR46797">
    <property type="entry name" value="HTH-TYPE TRANSCRIPTIONAL REGULATOR"/>
    <property type="match status" value="1"/>
</dbReference>
<accession>A0A8S5PF65</accession>
<dbReference type="CDD" id="cd00093">
    <property type="entry name" value="HTH_XRE"/>
    <property type="match status" value="1"/>
</dbReference>
<dbReference type="InterPro" id="IPR001387">
    <property type="entry name" value="Cro/C1-type_HTH"/>
</dbReference>
<evidence type="ECO:0000313" key="3">
    <source>
        <dbReference type="EMBL" id="DAE05083.1"/>
    </source>
</evidence>
<dbReference type="SMART" id="SM00530">
    <property type="entry name" value="HTH_XRE"/>
    <property type="match status" value="1"/>
</dbReference>
<name>A0A8S5PF65_9CAUD</name>